<keyword evidence="7" id="KW-0969">Cilium</keyword>
<dbReference type="SUPFAM" id="SSF101116">
    <property type="entry name" value="Flagellar export chaperone FliS"/>
    <property type="match status" value="1"/>
</dbReference>
<evidence type="ECO:0000256" key="1">
    <source>
        <dbReference type="ARBA" id="ARBA00004514"/>
    </source>
</evidence>
<evidence type="ECO:0000256" key="2">
    <source>
        <dbReference type="ARBA" id="ARBA00008787"/>
    </source>
</evidence>
<name>A0A2Z4PQI2_9GAMM</name>
<comment type="similarity">
    <text evidence="2 6">Belongs to the FliS family.</text>
</comment>
<dbReference type="PIRSF" id="PIRSF039090">
    <property type="entry name" value="Flis"/>
    <property type="match status" value="1"/>
</dbReference>
<keyword evidence="4 6" id="KW-1005">Bacterial flagellum biogenesis</keyword>
<keyword evidence="7" id="KW-0282">Flagellum</keyword>
<dbReference type="Gene3D" id="1.20.120.340">
    <property type="entry name" value="Flagellar protein FliS"/>
    <property type="match status" value="1"/>
</dbReference>
<dbReference type="GO" id="GO:0071973">
    <property type="term" value="P:bacterial-type flagellum-dependent cell motility"/>
    <property type="evidence" value="ECO:0007669"/>
    <property type="project" value="TreeGrafter"/>
</dbReference>
<evidence type="ECO:0000313" key="8">
    <source>
        <dbReference type="Proteomes" id="UP000249898"/>
    </source>
</evidence>
<dbReference type="PANTHER" id="PTHR34773:SF1">
    <property type="entry name" value="FLAGELLAR SECRETION CHAPERONE FLIS"/>
    <property type="match status" value="1"/>
</dbReference>
<comment type="subcellular location">
    <subcellularLocation>
        <location evidence="1 6">Cytoplasm</location>
        <location evidence="1 6">Cytosol</location>
    </subcellularLocation>
</comment>
<keyword evidence="7" id="KW-0966">Cell projection</keyword>
<evidence type="ECO:0000256" key="6">
    <source>
        <dbReference type="PIRNR" id="PIRNR039090"/>
    </source>
</evidence>
<dbReference type="EMBL" id="CP016181">
    <property type="protein sequence ID" value="AWX99847.1"/>
    <property type="molecule type" value="Genomic_DNA"/>
</dbReference>
<dbReference type="CDD" id="cd16098">
    <property type="entry name" value="FliS"/>
    <property type="match status" value="1"/>
</dbReference>
<dbReference type="Pfam" id="PF02561">
    <property type="entry name" value="FliS"/>
    <property type="match status" value="1"/>
</dbReference>
<protein>
    <recommendedName>
        <fullName evidence="6">Flagellar secretion chaperone FliS</fullName>
    </recommendedName>
</protein>
<evidence type="ECO:0000256" key="4">
    <source>
        <dbReference type="ARBA" id="ARBA00022795"/>
    </source>
</evidence>
<evidence type="ECO:0000256" key="5">
    <source>
        <dbReference type="ARBA" id="ARBA00023186"/>
    </source>
</evidence>
<dbReference type="Proteomes" id="UP000249898">
    <property type="component" value="Chromosome"/>
</dbReference>
<dbReference type="GO" id="GO:0044780">
    <property type="term" value="P:bacterial-type flagellum assembly"/>
    <property type="evidence" value="ECO:0007669"/>
    <property type="project" value="InterPro"/>
</dbReference>
<keyword evidence="5" id="KW-0143">Chaperone</keyword>
<dbReference type="GO" id="GO:0005829">
    <property type="term" value="C:cytosol"/>
    <property type="evidence" value="ECO:0007669"/>
    <property type="project" value="UniProtKB-SubCell"/>
</dbReference>
<dbReference type="OrthoDB" id="9792010at2"/>
<dbReference type="InterPro" id="IPR036584">
    <property type="entry name" value="FliS_sf"/>
</dbReference>
<dbReference type="InterPro" id="IPR003713">
    <property type="entry name" value="FliS"/>
</dbReference>
<keyword evidence="3 6" id="KW-0963">Cytoplasm</keyword>
<dbReference type="AlphaFoldDB" id="A0A2Z4PQI2"/>
<dbReference type="NCBIfam" id="TIGR00208">
    <property type="entry name" value="fliS"/>
    <property type="match status" value="1"/>
</dbReference>
<evidence type="ECO:0000313" key="7">
    <source>
        <dbReference type="EMBL" id="AWX99847.1"/>
    </source>
</evidence>
<sequence length="146" mass="16077">MYAKKGIQAYKKDSIKSDLASADPHRVIQLLMHGAIERLALGKGCIERADWGGKGEAFTRAIEIINALRDALDRDVNPELVDNLDGLYDYMIVRINEASVSKDCAVIDQVIGLLLQIKGAWDQISEASKQEAYNSESQERTGAINA</sequence>
<reference evidence="7 8" key="1">
    <citation type="submission" date="2016-06" db="EMBL/GenBank/DDBJ databases">
        <title>The sequenced genome of the ice-adhering bacterium Marinomonas primoryensis, from Antarctica.</title>
        <authorList>
            <person name="Graham L."/>
            <person name="Vance T.D.R."/>
            <person name="Davies P.L."/>
        </authorList>
    </citation>
    <scope>NUCLEOTIDE SEQUENCE [LARGE SCALE GENOMIC DNA]</scope>
    <source>
        <strain evidence="7 8">AceL</strain>
    </source>
</reference>
<accession>A0A2Z4PQI2</accession>
<dbReference type="PANTHER" id="PTHR34773">
    <property type="entry name" value="FLAGELLAR SECRETION CHAPERONE FLIS"/>
    <property type="match status" value="1"/>
</dbReference>
<evidence type="ECO:0000256" key="3">
    <source>
        <dbReference type="ARBA" id="ARBA00022490"/>
    </source>
</evidence>
<gene>
    <name evidence="7" type="ORF">A8139_07440</name>
</gene>
<dbReference type="RefSeq" id="WP_112136977.1">
    <property type="nucleotide sequence ID" value="NZ_CP016181.1"/>
</dbReference>
<organism evidence="7 8">
    <name type="scientific">Marinomonas primoryensis</name>
    <dbReference type="NCBI Taxonomy" id="178399"/>
    <lineage>
        <taxon>Bacteria</taxon>
        <taxon>Pseudomonadati</taxon>
        <taxon>Pseudomonadota</taxon>
        <taxon>Gammaproteobacteria</taxon>
        <taxon>Oceanospirillales</taxon>
        <taxon>Oceanospirillaceae</taxon>
        <taxon>Marinomonas</taxon>
    </lineage>
</organism>
<proteinExistence type="inferred from homology"/>